<name>A0ABT0BSC1_9SPHN</name>
<accession>A0ABT0BSC1</accession>
<protein>
    <submittedName>
        <fullName evidence="2">MarR family transcriptional regulator</fullName>
    </submittedName>
</protein>
<reference evidence="2 3" key="1">
    <citation type="submission" date="2022-04" db="EMBL/GenBank/DDBJ databases">
        <title>Identification of a novel bacterium isolated from mangrove sediments.</title>
        <authorList>
            <person name="Pan X."/>
        </authorList>
    </citation>
    <scope>NUCLEOTIDE SEQUENCE [LARGE SCALE GENOMIC DNA]</scope>
    <source>
        <strain evidence="2 3">B2638</strain>
    </source>
</reference>
<dbReference type="InterPro" id="IPR039422">
    <property type="entry name" value="MarR/SlyA-like"/>
</dbReference>
<evidence type="ECO:0000313" key="2">
    <source>
        <dbReference type="EMBL" id="MCJ2187860.1"/>
    </source>
</evidence>
<dbReference type="CDD" id="cd00090">
    <property type="entry name" value="HTH_ARSR"/>
    <property type="match status" value="1"/>
</dbReference>
<dbReference type="Proteomes" id="UP001202281">
    <property type="component" value="Unassembled WGS sequence"/>
</dbReference>
<dbReference type="Gene3D" id="1.10.10.10">
    <property type="entry name" value="Winged helix-like DNA-binding domain superfamily/Winged helix DNA-binding domain"/>
    <property type="match status" value="1"/>
</dbReference>
<evidence type="ECO:0000313" key="3">
    <source>
        <dbReference type="Proteomes" id="UP001202281"/>
    </source>
</evidence>
<dbReference type="InterPro" id="IPR036390">
    <property type="entry name" value="WH_DNA-bd_sf"/>
</dbReference>
<dbReference type="InterPro" id="IPR000835">
    <property type="entry name" value="HTH_MarR-typ"/>
</dbReference>
<evidence type="ECO:0000259" key="1">
    <source>
        <dbReference type="PROSITE" id="PS50995"/>
    </source>
</evidence>
<dbReference type="PANTHER" id="PTHR33164:SF43">
    <property type="entry name" value="HTH-TYPE TRANSCRIPTIONAL REPRESSOR YETL"/>
    <property type="match status" value="1"/>
</dbReference>
<dbReference type="SUPFAM" id="SSF46785">
    <property type="entry name" value="Winged helix' DNA-binding domain"/>
    <property type="match status" value="1"/>
</dbReference>
<sequence length="169" mass="18046">MEQAMQQDLISELGYMCLGSRFRRLGERLQAGVAELAKQEGLTVQTAQFPILSALAEGPATVGALARRLDLSQPGITRSVGKLVNDGLVETAGDTGDQRQRTFRLSAQGRKLLDHAERHIFPLVEETVAELCAGPPGDLLGCLARLDTALAQAPFGQRLLARRAGKAGA</sequence>
<dbReference type="InterPro" id="IPR011991">
    <property type="entry name" value="ArsR-like_HTH"/>
</dbReference>
<dbReference type="Pfam" id="PF12802">
    <property type="entry name" value="MarR_2"/>
    <property type="match status" value="1"/>
</dbReference>
<gene>
    <name evidence="2" type="ORF">MTR66_13670</name>
</gene>
<dbReference type="EMBL" id="JALHLG010000020">
    <property type="protein sequence ID" value="MCJ2187860.1"/>
    <property type="molecule type" value="Genomic_DNA"/>
</dbReference>
<organism evidence="2 3">
    <name type="scientific">Novosphingobium beihaiensis</name>
    <dbReference type="NCBI Taxonomy" id="2930389"/>
    <lineage>
        <taxon>Bacteria</taxon>
        <taxon>Pseudomonadati</taxon>
        <taxon>Pseudomonadota</taxon>
        <taxon>Alphaproteobacteria</taxon>
        <taxon>Sphingomonadales</taxon>
        <taxon>Sphingomonadaceae</taxon>
        <taxon>Novosphingobium</taxon>
    </lineage>
</organism>
<keyword evidence="3" id="KW-1185">Reference proteome</keyword>
<feature type="domain" description="HTH marR-type" evidence="1">
    <location>
        <begin position="15"/>
        <end position="148"/>
    </location>
</feature>
<dbReference type="PANTHER" id="PTHR33164">
    <property type="entry name" value="TRANSCRIPTIONAL REGULATOR, MARR FAMILY"/>
    <property type="match status" value="1"/>
</dbReference>
<comment type="caution">
    <text evidence="2">The sequence shown here is derived from an EMBL/GenBank/DDBJ whole genome shotgun (WGS) entry which is preliminary data.</text>
</comment>
<dbReference type="SMART" id="SM00347">
    <property type="entry name" value="HTH_MARR"/>
    <property type="match status" value="1"/>
</dbReference>
<proteinExistence type="predicted"/>
<dbReference type="PROSITE" id="PS50995">
    <property type="entry name" value="HTH_MARR_2"/>
    <property type="match status" value="1"/>
</dbReference>
<dbReference type="InterPro" id="IPR036388">
    <property type="entry name" value="WH-like_DNA-bd_sf"/>
</dbReference>